<protein>
    <recommendedName>
        <fullName evidence="4">Guanine nucleotide-binding protein subunit beta-like protein</fullName>
    </recommendedName>
</protein>
<dbReference type="Gene3D" id="2.130.10.10">
    <property type="entry name" value="YVTN repeat-like/Quinoprotein amine dehydrogenase"/>
    <property type="match status" value="3"/>
</dbReference>
<dbReference type="InterPro" id="IPR042411">
    <property type="entry name" value="WDR27"/>
</dbReference>
<dbReference type="SUPFAM" id="SSF50998">
    <property type="entry name" value="Quinoprotein alcohol dehydrogenase-like"/>
    <property type="match status" value="1"/>
</dbReference>
<name>A0A7J6YJR5_TRYCR</name>
<organism evidence="2 3">
    <name type="scientific">Trypanosoma cruzi</name>
    <dbReference type="NCBI Taxonomy" id="5693"/>
    <lineage>
        <taxon>Eukaryota</taxon>
        <taxon>Discoba</taxon>
        <taxon>Euglenozoa</taxon>
        <taxon>Kinetoplastea</taxon>
        <taxon>Metakinetoplastina</taxon>
        <taxon>Trypanosomatida</taxon>
        <taxon>Trypanosomatidae</taxon>
        <taxon>Trypanosoma</taxon>
        <taxon>Schizotrypanum</taxon>
    </lineage>
</organism>
<evidence type="ECO:0008006" key="4">
    <source>
        <dbReference type="Google" id="ProtNLM"/>
    </source>
</evidence>
<comment type="caution">
    <text evidence="2">The sequence shown here is derived from an EMBL/GenBank/DDBJ whole genome shotgun (WGS) entry which is preliminary data.</text>
</comment>
<dbReference type="InterPro" id="IPR001680">
    <property type="entry name" value="WD40_rpt"/>
</dbReference>
<dbReference type="Proteomes" id="UP000583944">
    <property type="component" value="Unassembled WGS sequence"/>
</dbReference>
<gene>
    <name evidence="2" type="ORF">ECC02_000107</name>
</gene>
<evidence type="ECO:0000256" key="1">
    <source>
        <dbReference type="PROSITE-ProRule" id="PRU00221"/>
    </source>
</evidence>
<dbReference type="SMART" id="SM00320">
    <property type="entry name" value="WD40"/>
    <property type="match status" value="7"/>
</dbReference>
<dbReference type="VEuPathDB" id="TriTrypDB:ECC02_000107"/>
<feature type="repeat" description="WD" evidence="1">
    <location>
        <begin position="656"/>
        <end position="690"/>
    </location>
</feature>
<dbReference type="VEuPathDB" id="TriTrypDB:BCY84_01029"/>
<dbReference type="PROSITE" id="PS50082">
    <property type="entry name" value="WD_REPEATS_2"/>
    <property type="match status" value="2"/>
</dbReference>
<dbReference type="InterPro" id="IPR036322">
    <property type="entry name" value="WD40_repeat_dom_sf"/>
</dbReference>
<evidence type="ECO:0000313" key="2">
    <source>
        <dbReference type="EMBL" id="KAF5226606.1"/>
    </source>
</evidence>
<dbReference type="EMBL" id="JABDHM010000001">
    <property type="protein sequence ID" value="KAF5226606.1"/>
    <property type="molecule type" value="Genomic_DNA"/>
</dbReference>
<feature type="repeat" description="WD" evidence="1">
    <location>
        <begin position="830"/>
        <end position="853"/>
    </location>
</feature>
<accession>A0A7J6YJR5</accession>
<sequence>MWQITFSSLRLCKCSHRMISPRNNPTRKEEVQKKKNHSPRWNQIKRWLMEKRSGQTFGVLVGGEKKRTVYFSLIPVHPICLFIWSSFIISSDKTQNNRRKYSAATKTDQEEHRIKGKRMARLDVDGLCALHIGRELVNCMDVSSKYLLWCVEGGRGATLHMWESRREQPSAEPLVELGFTPTLISSFEEKVVVVGDRVVALFTIEWPPFCPIDVLGDGDEEEGGKPMVTEEFTCSDIPADVTHISWAPDGATAALSSPEQIVLLDCRVGYSNANHGAHKIRPCLTVDCFHWYGDPGAAFTAFTASRLFLLSTRNHLVMTRYGNSDVYDDHNDSIFIQLQIERDGHIITRARRVTCFEVGGSEEGNLVVGLSDGTVKLLRQDSMEVFFTLDVTKQLYRMSNRPPPGMGESGVEVLSVAVGHQWMVLMRPDAFICYDKKSMDLLEEKTVILSGERAVLSACSGNGSWCIWSPQNQELLYYRAPVQMFLGKDSKFDVVHAQVPLPSRLLEPLLLPFQQETIAGFNGKGADRKKNKKKLVAEKPVTHGHPIKSSGYANDVPWSVQQQRAKQVREKNRKGARPLPSVPSPLRYKSLTFPGHAFEPMTAANKILLSSPIHRAIITAAVFSAGGSALLTASGDTTANWLKYPVAKNGGEGTLMEIHTGPVNTIDVSLSLNAPLVATGSSDGAVAMWQPTKREAPYIVQNFGKEVRAVKFFYTDKFICYAAKNTVSFCRYALDDGGGELHRKRNESKMESVLEFTADSAQHVVALDAINYFTSNIMVWAGSNKSVGIYDVSVGQNIHVMEEAHLNPIHHVAMVTSGRYASPSANVLHMYLTAGLDTTVRLWDIRQRRSVRQLALHRNTAIPVGVAFSPTGALVAVGSENRGVYIYDVGSGAVVDTIDVGDTPTALSWHPLESVIAVGSAAGSIKLMGQR</sequence>
<evidence type="ECO:0000313" key="3">
    <source>
        <dbReference type="Proteomes" id="UP000583944"/>
    </source>
</evidence>
<proteinExistence type="predicted"/>
<dbReference type="SUPFAM" id="SSF50978">
    <property type="entry name" value="WD40 repeat-like"/>
    <property type="match status" value="1"/>
</dbReference>
<dbReference type="Pfam" id="PF00400">
    <property type="entry name" value="WD40"/>
    <property type="match status" value="2"/>
</dbReference>
<dbReference type="InterPro" id="IPR011047">
    <property type="entry name" value="Quinoprotein_ADH-like_sf"/>
</dbReference>
<dbReference type="PANTHER" id="PTHR44525:SF1">
    <property type="entry name" value="WD REPEAT-CONTAINING PROTEIN 27"/>
    <property type="match status" value="1"/>
</dbReference>
<reference evidence="2 3" key="1">
    <citation type="journal article" date="2019" name="Genome Biol. Evol.">
        <title>Nanopore Sequencing Significantly Improves Genome Assembly of the Protozoan Parasite Trypanosoma cruzi.</title>
        <authorList>
            <person name="Diaz-Viraque F."/>
            <person name="Pita S."/>
            <person name="Greif G."/>
            <person name="de Souza R.C.M."/>
            <person name="Iraola G."/>
            <person name="Robello C."/>
        </authorList>
    </citation>
    <scope>NUCLEOTIDE SEQUENCE [LARGE SCALE GENOMIC DNA]</scope>
    <source>
        <strain evidence="2 3">Berenice</strain>
    </source>
</reference>
<keyword evidence="1" id="KW-0853">WD repeat</keyword>
<dbReference type="AlphaFoldDB" id="A0A7J6YJR5"/>
<dbReference type="InterPro" id="IPR015943">
    <property type="entry name" value="WD40/YVTN_repeat-like_dom_sf"/>
</dbReference>
<dbReference type="PANTHER" id="PTHR44525">
    <property type="entry name" value="WD REPEAT-CONTAINING PROTEIN 27"/>
    <property type="match status" value="1"/>
</dbReference>